<dbReference type="AlphaFoldDB" id="A0A1I0YGL0"/>
<keyword evidence="3" id="KW-1185">Reference proteome</keyword>
<dbReference type="OrthoDB" id="7848662at2"/>
<sequence>MSDKSSSRIEGQIETEREELGRALDGLSEALSSDRIAETVHQVVDKYRREIGETALSTASRNPAALAFLGAGLALLVAPTPKRSQAVTDLSQTASLQGQPSTSSATSGRNAESLRRSIDRGLEKLPPAARRRILAARQSAVHAQEELDRRGRKALAASRGAMQDQPLVVGAVALGLGALIGSLLPGTRQENAALGARRDALLRRADLMMHEELEKLQAKGEDALRDGLERSREAINRTVS</sequence>
<reference evidence="2 3" key="1">
    <citation type="submission" date="2016-10" db="EMBL/GenBank/DDBJ databases">
        <authorList>
            <person name="de Groot N.N."/>
        </authorList>
    </citation>
    <scope>NUCLEOTIDE SEQUENCE [LARGE SCALE GENOMIC DNA]</scope>
    <source>
        <strain evidence="2 3">DSM 29316</strain>
    </source>
</reference>
<evidence type="ECO:0000313" key="2">
    <source>
        <dbReference type="EMBL" id="SFB11303.1"/>
    </source>
</evidence>
<dbReference type="Proteomes" id="UP000198796">
    <property type="component" value="Unassembled WGS sequence"/>
</dbReference>
<protein>
    <recommendedName>
        <fullName evidence="4">DUF3618 domain-containing protein</fullName>
    </recommendedName>
</protein>
<dbReference type="STRING" id="871651.SAMN05421688_2959"/>
<dbReference type="RefSeq" id="WP_092066258.1">
    <property type="nucleotide sequence ID" value="NZ_FOJU01000005.1"/>
</dbReference>
<dbReference type="EMBL" id="FOJU01000005">
    <property type="protein sequence ID" value="SFB11303.1"/>
    <property type="molecule type" value="Genomic_DNA"/>
</dbReference>
<evidence type="ECO:0000313" key="3">
    <source>
        <dbReference type="Proteomes" id="UP000198796"/>
    </source>
</evidence>
<feature type="compositionally biased region" description="Basic and acidic residues" evidence="1">
    <location>
        <begin position="112"/>
        <end position="121"/>
    </location>
</feature>
<feature type="region of interest" description="Disordered" evidence="1">
    <location>
        <begin position="88"/>
        <end position="121"/>
    </location>
</feature>
<organism evidence="2 3">
    <name type="scientific">Poseidonocella pacifica</name>
    <dbReference type="NCBI Taxonomy" id="871651"/>
    <lineage>
        <taxon>Bacteria</taxon>
        <taxon>Pseudomonadati</taxon>
        <taxon>Pseudomonadota</taxon>
        <taxon>Alphaproteobacteria</taxon>
        <taxon>Rhodobacterales</taxon>
        <taxon>Roseobacteraceae</taxon>
        <taxon>Poseidonocella</taxon>
    </lineage>
</organism>
<feature type="region of interest" description="Disordered" evidence="1">
    <location>
        <begin position="219"/>
        <end position="240"/>
    </location>
</feature>
<feature type="compositionally biased region" description="Polar residues" evidence="1">
    <location>
        <begin position="88"/>
        <end position="110"/>
    </location>
</feature>
<feature type="region of interest" description="Disordered" evidence="1">
    <location>
        <begin position="1"/>
        <end position="21"/>
    </location>
</feature>
<accession>A0A1I0YGL0</accession>
<gene>
    <name evidence="2" type="ORF">SAMN05421688_2959</name>
</gene>
<proteinExistence type="predicted"/>
<evidence type="ECO:0008006" key="4">
    <source>
        <dbReference type="Google" id="ProtNLM"/>
    </source>
</evidence>
<evidence type="ECO:0000256" key="1">
    <source>
        <dbReference type="SAM" id="MobiDB-lite"/>
    </source>
</evidence>
<name>A0A1I0YGL0_9RHOB</name>